<comment type="catalytic activity">
    <reaction evidence="9">
        <text>a 5,6-dihydrouridine in mRNA + NADP(+) = a uridine in mRNA + NADPH + H(+)</text>
        <dbReference type="Rhea" id="RHEA:69855"/>
        <dbReference type="Rhea" id="RHEA-COMP:14658"/>
        <dbReference type="Rhea" id="RHEA-COMP:17789"/>
        <dbReference type="ChEBI" id="CHEBI:15378"/>
        <dbReference type="ChEBI" id="CHEBI:57783"/>
        <dbReference type="ChEBI" id="CHEBI:58349"/>
        <dbReference type="ChEBI" id="CHEBI:65315"/>
        <dbReference type="ChEBI" id="CHEBI:74443"/>
    </reaction>
    <physiologicalReaction direction="right-to-left" evidence="9">
        <dbReference type="Rhea" id="RHEA:69857"/>
    </physiologicalReaction>
</comment>
<feature type="compositionally biased region" description="Low complexity" evidence="10">
    <location>
        <begin position="432"/>
        <end position="446"/>
    </location>
</feature>
<keyword evidence="6" id="KW-0560">Oxidoreductase</keyword>
<dbReference type="InterPro" id="IPR035587">
    <property type="entry name" value="DUS-like_FMN-bd"/>
</dbReference>
<evidence type="ECO:0000256" key="9">
    <source>
        <dbReference type="ARBA" id="ARBA00049447"/>
    </source>
</evidence>
<keyword evidence="2" id="KW-0285">Flavoprotein</keyword>
<evidence type="ECO:0000313" key="13">
    <source>
        <dbReference type="Proteomes" id="UP001197093"/>
    </source>
</evidence>
<evidence type="ECO:0000256" key="8">
    <source>
        <dbReference type="ARBA" id="ARBA00048342"/>
    </source>
</evidence>
<dbReference type="PANTHER" id="PTHR45936">
    <property type="entry name" value="TRNA-DIHYDROURIDINE(20) SYNTHASE [NAD(P)+]-LIKE"/>
    <property type="match status" value="1"/>
</dbReference>
<reference evidence="12" key="1">
    <citation type="submission" date="2023-02" db="EMBL/GenBank/DDBJ databases">
        <authorList>
            <person name="Palmer J.M."/>
        </authorList>
    </citation>
    <scope>NUCLEOTIDE SEQUENCE</scope>
    <source>
        <strain evidence="12">FW57</strain>
    </source>
</reference>
<protein>
    <recommendedName>
        <fullName evidence="11">DUS-like FMN-binding domain-containing protein</fullName>
    </recommendedName>
</protein>
<evidence type="ECO:0000256" key="5">
    <source>
        <dbReference type="ARBA" id="ARBA00022694"/>
    </source>
</evidence>
<evidence type="ECO:0000259" key="11">
    <source>
        <dbReference type="Pfam" id="PF01207"/>
    </source>
</evidence>
<comment type="cofactor">
    <cofactor evidence="1">
        <name>FMN</name>
        <dbReference type="ChEBI" id="CHEBI:58210"/>
    </cofactor>
</comment>
<keyword evidence="3" id="KW-0288">FMN</keyword>
<dbReference type="PANTHER" id="PTHR45936:SF1">
    <property type="entry name" value="TRNA-DIHYDROURIDINE(20) SYNTHASE [NAD(P)+]-LIKE"/>
    <property type="match status" value="1"/>
</dbReference>
<keyword evidence="4" id="KW-0507">mRNA processing</keyword>
<accession>A0AAD4I2C1</accession>
<evidence type="ECO:0000256" key="10">
    <source>
        <dbReference type="SAM" id="MobiDB-lite"/>
    </source>
</evidence>
<keyword evidence="13" id="KW-1185">Reference proteome</keyword>
<comment type="catalytic activity">
    <reaction evidence="8">
        <text>a 5,6-dihydrouridine in mRNA + NAD(+) = a uridine in mRNA + NADH + H(+)</text>
        <dbReference type="Rhea" id="RHEA:69851"/>
        <dbReference type="Rhea" id="RHEA-COMP:14658"/>
        <dbReference type="Rhea" id="RHEA-COMP:17789"/>
        <dbReference type="ChEBI" id="CHEBI:15378"/>
        <dbReference type="ChEBI" id="CHEBI:57540"/>
        <dbReference type="ChEBI" id="CHEBI:57945"/>
        <dbReference type="ChEBI" id="CHEBI:65315"/>
        <dbReference type="ChEBI" id="CHEBI:74443"/>
    </reaction>
    <physiologicalReaction direction="right-to-left" evidence="8">
        <dbReference type="Rhea" id="RHEA:69853"/>
    </physiologicalReaction>
</comment>
<dbReference type="AlphaFoldDB" id="A0AAD4I2C1"/>
<dbReference type="Proteomes" id="UP001197093">
    <property type="component" value="Unassembled WGS sequence"/>
</dbReference>
<evidence type="ECO:0000256" key="2">
    <source>
        <dbReference type="ARBA" id="ARBA00022630"/>
    </source>
</evidence>
<dbReference type="PROSITE" id="PS01136">
    <property type="entry name" value="UPF0034"/>
    <property type="match status" value="1"/>
</dbReference>
<evidence type="ECO:0000256" key="3">
    <source>
        <dbReference type="ARBA" id="ARBA00022643"/>
    </source>
</evidence>
<evidence type="ECO:0000313" key="12">
    <source>
        <dbReference type="EMBL" id="KAG7293042.1"/>
    </source>
</evidence>
<sequence>MATAEQTTAAAAAATPAAPLPRVPMVPIPPRGVDYRGKLVLAPMVRSGELPSRLLALHYGADLVWGPETVDHSLIGAARRVNPRTGMVEYTRQPSHSHSPANSAGVHESVIYRLDPARERGKLVFQLGTADPARAVAAARFVAPDVAGIDVNAGCPKPFSVLGGMGAALLQTPEKLAGILEALVKEIVPEFGIGISVKIRLLETAPETEALVRRLVRTGITGLTVHCRTTPMRPRERAIRGQLGMVAAVCREAGVACLMNGDVEGRDQADRLVAEFGVDGAMIATAAEKNPSCFRSAADGGMASWEDAVERYLRYAMEVENKISNTKFLLAQMIPGKAATYKEVHKCKSYVDFTRALGHEGMAEMARETDKVLGLGEFEVKPEPKPKNKQKNQQQQQQKGGQQQQKGGQQASKKRKHEGEERAEPGKKMAEAVEPTPAAAPASVAV</sequence>
<dbReference type="SUPFAM" id="SSF51395">
    <property type="entry name" value="FMN-linked oxidoreductases"/>
    <property type="match status" value="1"/>
</dbReference>
<dbReference type="InterPro" id="IPR018517">
    <property type="entry name" value="tRNA_hU_synthase_CS"/>
</dbReference>
<dbReference type="GO" id="GO:0017150">
    <property type="term" value="F:tRNA dihydrouridine synthase activity"/>
    <property type="evidence" value="ECO:0007669"/>
    <property type="project" value="InterPro"/>
</dbReference>
<feature type="compositionally biased region" description="Low complexity" evidence="10">
    <location>
        <begin position="391"/>
        <end position="410"/>
    </location>
</feature>
<keyword evidence="5" id="KW-0819">tRNA processing</keyword>
<comment type="caution">
    <text evidence="12">The sequence shown here is derived from an EMBL/GenBank/DDBJ whole genome shotgun (WGS) entry which is preliminary data.</text>
</comment>
<dbReference type="InterPro" id="IPR013785">
    <property type="entry name" value="Aldolase_TIM"/>
</dbReference>
<evidence type="ECO:0000256" key="4">
    <source>
        <dbReference type="ARBA" id="ARBA00022664"/>
    </source>
</evidence>
<dbReference type="GO" id="GO:0006397">
    <property type="term" value="P:mRNA processing"/>
    <property type="evidence" value="ECO:0007669"/>
    <property type="project" value="UniProtKB-KW"/>
</dbReference>
<name>A0AAD4I2C1_9PEZI</name>
<feature type="compositionally biased region" description="Basic and acidic residues" evidence="10">
    <location>
        <begin position="417"/>
        <end position="431"/>
    </location>
</feature>
<dbReference type="Gene3D" id="3.20.20.70">
    <property type="entry name" value="Aldolase class I"/>
    <property type="match status" value="1"/>
</dbReference>
<dbReference type="EMBL" id="JAHCVI010000001">
    <property type="protein sequence ID" value="KAG7293042.1"/>
    <property type="molecule type" value="Genomic_DNA"/>
</dbReference>
<organism evidence="12 13">
    <name type="scientific">Staphylotrichum longicolle</name>
    <dbReference type="NCBI Taxonomy" id="669026"/>
    <lineage>
        <taxon>Eukaryota</taxon>
        <taxon>Fungi</taxon>
        <taxon>Dikarya</taxon>
        <taxon>Ascomycota</taxon>
        <taxon>Pezizomycotina</taxon>
        <taxon>Sordariomycetes</taxon>
        <taxon>Sordariomycetidae</taxon>
        <taxon>Sordariales</taxon>
        <taxon>Chaetomiaceae</taxon>
        <taxon>Staphylotrichum</taxon>
    </lineage>
</organism>
<dbReference type="Pfam" id="PF01207">
    <property type="entry name" value="Dus"/>
    <property type="match status" value="1"/>
</dbReference>
<evidence type="ECO:0000256" key="1">
    <source>
        <dbReference type="ARBA" id="ARBA00001917"/>
    </source>
</evidence>
<feature type="region of interest" description="Disordered" evidence="10">
    <location>
        <begin position="379"/>
        <end position="446"/>
    </location>
</feature>
<proteinExistence type="predicted"/>
<gene>
    <name evidence="12" type="ORF">NEMBOFW57_003087</name>
</gene>
<dbReference type="GO" id="GO:0050660">
    <property type="term" value="F:flavin adenine dinucleotide binding"/>
    <property type="evidence" value="ECO:0007669"/>
    <property type="project" value="InterPro"/>
</dbReference>
<comment type="function">
    <text evidence="7">Catalyzes the synthesis of dihydrouridine, a modified base found in the D-loop of most tRNAs. Specifically modifies U47 in cytoplasmic tRNAs. Catalyzes the synthesis of dihydrouridine in some mRNAs, thereby affecting their translation.</text>
</comment>
<feature type="domain" description="DUS-like FMN-binding" evidence="11">
    <location>
        <begin position="109"/>
        <end position="332"/>
    </location>
</feature>
<evidence type="ECO:0000256" key="7">
    <source>
        <dbReference type="ARBA" id="ARBA00045934"/>
    </source>
</evidence>
<evidence type="ECO:0000256" key="6">
    <source>
        <dbReference type="ARBA" id="ARBA00023002"/>
    </source>
</evidence>
<dbReference type="CDD" id="cd02801">
    <property type="entry name" value="DUS_like_FMN"/>
    <property type="match status" value="1"/>
</dbReference>
<dbReference type="GO" id="GO:0005737">
    <property type="term" value="C:cytoplasm"/>
    <property type="evidence" value="ECO:0007669"/>
    <property type="project" value="TreeGrafter"/>
</dbReference>
<dbReference type="InterPro" id="IPR052582">
    <property type="entry name" value="tRNA-DUS-like"/>
</dbReference>